<dbReference type="EMBL" id="GBRH01272055">
    <property type="protein sequence ID" value="JAD25840.1"/>
    <property type="molecule type" value="Transcribed_RNA"/>
</dbReference>
<proteinExistence type="predicted"/>
<evidence type="ECO:0000313" key="2">
    <source>
        <dbReference type="EMBL" id="JAD25840.1"/>
    </source>
</evidence>
<evidence type="ECO:0000256" key="1">
    <source>
        <dbReference type="SAM" id="MobiDB-lite"/>
    </source>
</evidence>
<reference evidence="2" key="2">
    <citation type="journal article" date="2015" name="Data Brief">
        <title>Shoot transcriptome of the giant reed, Arundo donax.</title>
        <authorList>
            <person name="Barrero R.A."/>
            <person name="Guerrero F.D."/>
            <person name="Moolhuijzen P."/>
            <person name="Goolsby J.A."/>
            <person name="Tidwell J."/>
            <person name="Bellgard S.E."/>
            <person name="Bellgard M.I."/>
        </authorList>
    </citation>
    <scope>NUCLEOTIDE SEQUENCE</scope>
    <source>
        <tissue evidence="2">Shoot tissue taken approximately 20 cm above the soil surface</tissue>
    </source>
</reference>
<accession>A0A0A8YKH7</accession>
<dbReference type="AlphaFoldDB" id="A0A0A8YKH7"/>
<organism evidence="2">
    <name type="scientific">Arundo donax</name>
    <name type="common">Giant reed</name>
    <name type="synonym">Donax arundinaceus</name>
    <dbReference type="NCBI Taxonomy" id="35708"/>
    <lineage>
        <taxon>Eukaryota</taxon>
        <taxon>Viridiplantae</taxon>
        <taxon>Streptophyta</taxon>
        <taxon>Embryophyta</taxon>
        <taxon>Tracheophyta</taxon>
        <taxon>Spermatophyta</taxon>
        <taxon>Magnoliopsida</taxon>
        <taxon>Liliopsida</taxon>
        <taxon>Poales</taxon>
        <taxon>Poaceae</taxon>
        <taxon>PACMAD clade</taxon>
        <taxon>Arundinoideae</taxon>
        <taxon>Arundineae</taxon>
        <taxon>Arundo</taxon>
    </lineage>
</organism>
<sequence length="37" mass="3942">MRIELGGDGKSTAVAGNRQARRWQEVDGGVDRNPASS</sequence>
<protein>
    <submittedName>
        <fullName evidence="2">Uncharacterized protein</fullName>
    </submittedName>
</protein>
<feature type="region of interest" description="Disordered" evidence="1">
    <location>
        <begin position="1"/>
        <end position="37"/>
    </location>
</feature>
<name>A0A0A8YKH7_ARUDO</name>
<reference evidence="2" key="1">
    <citation type="submission" date="2014-09" db="EMBL/GenBank/DDBJ databases">
        <authorList>
            <person name="Magalhaes I.L.F."/>
            <person name="Oliveira U."/>
            <person name="Santos F.R."/>
            <person name="Vidigal T.H.D.A."/>
            <person name="Brescovit A.D."/>
            <person name="Santos A.J."/>
        </authorList>
    </citation>
    <scope>NUCLEOTIDE SEQUENCE</scope>
    <source>
        <tissue evidence="2">Shoot tissue taken approximately 20 cm above the soil surface</tissue>
    </source>
</reference>